<comment type="subcellular location">
    <subcellularLocation>
        <location evidence="1">Cell inner membrane</location>
        <topology evidence="1">Multi-pass membrane protein</topology>
    </subcellularLocation>
</comment>
<dbReference type="GO" id="GO:0016682">
    <property type="term" value="F:oxidoreductase activity, acting on diphenols and related substances as donors, oxygen as acceptor"/>
    <property type="evidence" value="ECO:0007669"/>
    <property type="project" value="TreeGrafter"/>
</dbReference>
<evidence type="ECO:0000256" key="2">
    <source>
        <dbReference type="ARBA" id="ARBA00022448"/>
    </source>
</evidence>
<comment type="caution">
    <text evidence="13">The sequence shown here is derived from an EMBL/GenBank/DDBJ whole genome shotgun (WGS) entry which is preliminary data.</text>
</comment>
<keyword evidence="4" id="KW-0997">Cell inner membrane</keyword>
<evidence type="ECO:0000256" key="10">
    <source>
        <dbReference type="ARBA" id="ARBA00023004"/>
    </source>
</evidence>
<evidence type="ECO:0000256" key="12">
    <source>
        <dbReference type="SAM" id="Phobius"/>
    </source>
</evidence>
<keyword evidence="3" id="KW-1003">Cell membrane</keyword>
<evidence type="ECO:0000256" key="4">
    <source>
        <dbReference type="ARBA" id="ARBA00022519"/>
    </source>
</evidence>
<dbReference type="AlphaFoldDB" id="J9GNS1"/>
<sequence length="518" mass="57973">MFEHIDTSLIDWSRAQFALTAIYHWIFVPLTLGLAVIIGLMETAYYRTEDPFWKRTAQFWMKLFGINFAVGVATGLILEFEFGTNWSNYSWFVGDIFGAPLAIEGILAFFMEATFIAVMFFGWNKVSKRFHLASTWLTGLGATISAWWILVANAWMQYPVGMEFNPDTARNEMIDFWAVATSPMAVNKFFHTVLSGWVLGAIFVVGISCWYLMKKREKKFALASIKIAAWMGLLATVLSAWTGDGSGYQVAQHQPMKLAAMEGYYQGENGAGLVAFGILNPDKQLPDDEVDPFLFRIECPKMLSILAERDLNAFVPGINDLLKGGYPLKDGTTALSAEQKIEKGKIAIAAFADYRKAQANGDKAAAKQAGKVLQENVAYFGYGYIKNVNELVPNVPLTFYMFRIMVMLGGYFILFFVLVLFLVYKRDLTTTNWVQWLALLTIPLGYLASQAGWVVAECGRQPWAIQDMLPTSAAISRLDVGSVQTTFFIFLLLFTILLIAEVKIMLKAIQKGPEDTAN</sequence>
<feature type="transmembrane region" description="Helical" evidence="12">
    <location>
        <begin position="220"/>
        <end position="241"/>
    </location>
</feature>
<keyword evidence="10" id="KW-0408">Iron</keyword>
<keyword evidence="9 12" id="KW-1133">Transmembrane helix</keyword>
<feature type="transmembrane region" description="Helical" evidence="12">
    <location>
        <begin position="487"/>
        <end position="506"/>
    </location>
</feature>
<dbReference type="GO" id="GO:0019646">
    <property type="term" value="P:aerobic electron transport chain"/>
    <property type="evidence" value="ECO:0007669"/>
    <property type="project" value="InterPro"/>
</dbReference>
<protein>
    <submittedName>
        <fullName evidence="13">Cytochrome D ubiquinol oxidase subunit I</fullName>
    </submittedName>
</protein>
<feature type="transmembrane region" description="Helical" evidence="12">
    <location>
        <begin position="400"/>
        <end position="424"/>
    </location>
</feature>
<keyword evidence="11 12" id="KW-0472">Membrane</keyword>
<feature type="transmembrane region" description="Helical" evidence="12">
    <location>
        <begin position="98"/>
        <end position="123"/>
    </location>
</feature>
<keyword evidence="8" id="KW-0249">Electron transport</keyword>
<evidence type="ECO:0000256" key="3">
    <source>
        <dbReference type="ARBA" id="ARBA00022475"/>
    </source>
</evidence>
<dbReference type="PIRSF" id="PIRSF006446">
    <property type="entry name" value="Cyt_quinol_oxidase_1"/>
    <property type="match status" value="1"/>
</dbReference>
<keyword evidence="7" id="KW-0479">Metal-binding</keyword>
<evidence type="ECO:0000256" key="11">
    <source>
        <dbReference type="ARBA" id="ARBA00023136"/>
    </source>
</evidence>
<feature type="transmembrane region" description="Helical" evidence="12">
    <location>
        <begin position="436"/>
        <end position="456"/>
    </location>
</feature>
<feature type="transmembrane region" description="Helical" evidence="12">
    <location>
        <begin position="59"/>
        <end position="78"/>
    </location>
</feature>
<dbReference type="PANTHER" id="PTHR30365">
    <property type="entry name" value="CYTOCHROME D UBIQUINOL OXIDASE"/>
    <property type="match status" value="1"/>
</dbReference>
<feature type="transmembrane region" description="Helical" evidence="12">
    <location>
        <begin position="189"/>
        <end position="213"/>
    </location>
</feature>
<dbReference type="EMBL" id="AMCI01000419">
    <property type="protein sequence ID" value="EJX09314.1"/>
    <property type="molecule type" value="Genomic_DNA"/>
</dbReference>
<evidence type="ECO:0000256" key="9">
    <source>
        <dbReference type="ARBA" id="ARBA00022989"/>
    </source>
</evidence>
<dbReference type="PANTHER" id="PTHR30365:SF0">
    <property type="entry name" value="CYTOCHROME BD-I UBIQUINOL OXIDASE SUBUNIT 1"/>
    <property type="match status" value="1"/>
</dbReference>
<evidence type="ECO:0000256" key="7">
    <source>
        <dbReference type="ARBA" id="ARBA00022723"/>
    </source>
</evidence>
<keyword evidence="5" id="KW-0349">Heme</keyword>
<evidence type="ECO:0000256" key="6">
    <source>
        <dbReference type="ARBA" id="ARBA00022692"/>
    </source>
</evidence>
<keyword evidence="6 12" id="KW-0812">Transmembrane</keyword>
<evidence type="ECO:0000256" key="5">
    <source>
        <dbReference type="ARBA" id="ARBA00022617"/>
    </source>
</evidence>
<dbReference type="GO" id="GO:0070069">
    <property type="term" value="C:cytochrome complex"/>
    <property type="evidence" value="ECO:0007669"/>
    <property type="project" value="InterPro"/>
</dbReference>
<accession>J9GNS1</accession>
<dbReference type="GO" id="GO:0009055">
    <property type="term" value="F:electron transfer activity"/>
    <property type="evidence" value="ECO:0007669"/>
    <property type="project" value="InterPro"/>
</dbReference>
<organism evidence="13">
    <name type="scientific">gut metagenome</name>
    <dbReference type="NCBI Taxonomy" id="749906"/>
    <lineage>
        <taxon>unclassified sequences</taxon>
        <taxon>metagenomes</taxon>
        <taxon>organismal metagenomes</taxon>
    </lineage>
</organism>
<dbReference type="Pfam" id="PF01654">
    <property type="entry name" value="Cyt_bd_oxida_I"/>
    <property type="match status" value="1"/>
</dbReference>
<feature type="transmembrane region" description="Helical" evidence="12">
    <location>
        <begin position="135"/>
        <end position="156"/>
    </location>
</feature>
<dbReference type="InterPro" id="IPR002585">
    <property type="entry name" value="Cyt-d_ubiquinol_oxidase_su_1"/>
</dbReference>
<evidence type="ECO:0000256" key="1">
    <source>
        <dbReference type="ARBA" id="ARBA00004429"/>
    </source>
</evidence>
<name>J9GNS1_9ZZZZ</name>
<dbReference type="GO" id="GO:0046872">
    <property type="term" value="F:metal ion binding"/>
    <property type="evidence" value="ECO:0007669"/>
    <property type="project" value="UniProtKB-KW"/>
</dbReference>
<reference evidence="13" key="1">
    <citation type="journal article" date="2012" name="PLoS ONE">
        <title>Gene sets for utilization of primary and secondary nutrition supplies in the distal gut of endangered iberian lynx.</title>
        <authorList>
            <person name="Alcaide M."/>
            <person name="Messina E."/>
            <person name="Richter M."/>
            <person name="Bargiela R."/>
            <person name="Peplies J."/>
            <person name="Huws S.A."/>
            <person name="Newbold C.J."/>
            <person name="Golyshin P.N."/>
            <person name="Simon M.A."/>
            <person name="Lopez G."/>
            <person name="Yakimov M.M."/>
            <person name="Ferrer M."/>
        </authorList>
    </citation>
    <scope>NUCLEOTIDE SEQUENCE</scope>
</reference>
<gene>
    <name evidence="13" type="ORF">EVA_02577</name>
</gene>
<feature type="transmembrane region" description="Helical" evidence="12">
    <location>
        <begin position="22"/>
        <end position="47"/>
    </location>
</feature>
<dbReference type="GO" id="GO:0020037">
    <property type="term" value="F:heme binding"/>
    <property type="evidence" value="ECO:0007669"/>
    <property type="project" value="TreeGrafter"/>
</dbReference>
<evidence type="ECO:0000313" key="13">
    <source>
        <dbReference type="EMBL" id="EJX09314.1"/>
    </source>
</evidence>
<keyword evidence="2" id="KW-0813">Transport</keyword>
<proteinExistence type="predicted"/>
<dbReference type="GO" id="GO:0005886">
    <property type="term" value="C:plasma membrane"/>
    <property type="evidence" value="ECO:0007669"/>
    <property type="project" value="UniProtKB-SubCell"/>
</dbReference>
<evidence type="ECO:0000256" key="8">
    <source>
        <dbReference type="ARBA" id="ARBA00022982"/>
    </source>
</evidence>